<dbReference type="Proteomes" id="UP001589608">
    <property type="component" value="Unassembled WGS sequence"/>
</dbReference>
<dbReference type="RefSeq" id="WP_223104881.1">
    <property type="nucleotide sequence ID" value="NZ_CP061913.1"/>
</dbReference>
<dbReference type="PANTHER" id="PTHR43157">
    <property type="entry name" value="PHOSPHATIDYLINOSITOL-GLYCAN BIOSYNTHESIS CLASS F PROTEIN-RELATED"/>
    <property type="match status" value="1"/>
</dbReference>
<dbReference type="Pfam" id="PF00106">
    <property type="entry name" value="adh_short"/>
    <property type="match status" value="1"/>
</dbReference>
<protein>
    <submittedName>
        <fullName evidence="2">SDR family NAD(P)-dependent oxidoreductase</fullName>
    </submittedName>
</protein>
<keyword evidence="3" id="KW-1185">Reference proteome</keyword>
<dbReference type="EMBL" id="JBHMCA010000051">
    <property type="protein sequence ID" value="MFB9447046.1"/>
    <property type="molecule type" value="Genomic_DNA"/>
</dbReference>
<gene>
    <name evidence="2" type="ORF">ACFFTR_28490</name>
</gene>
<evidence type="ECO:0000313" key="3">
    <source>
        <dbReference type="Proteomes" id="UP001589608"/>
    </source>
</evidence>
<proteinExistence type="predicted"/>
<organism evidence="2 3">
    <name type="scientific">Dactylosporangium vinaceum</name>
    <dbReference type="NCBI Taxonomy" id="53362"/>
    <lineage>
        <taxon>Bacteria</taxon>
        <taxon>Bacillati</taxon>
        <taxon>Actinomycetota</taxon>
        <taxon>Actinomycetes</taxon>
        <taxon>Micromonosporales</taxon>
        <taxon>Micromonosporaceae</taxon>
        <taxon>Dactylosporangium</taxon>
    </lineage>
</organism>
<dbReference type="SUPFAM" id="SSF51735">
    <property type="entry name" value="NAD(P)-binding Rossmann-fold domains"/>
    <property type="match status" value="1"/>
</dbReference>
<reference evidence="2 3" key="1">
    <citation type="submission" date="2024-09" db="EMBL/GenBank/DDBJ databases">
        <authorList>
            <person name="Sun Q."/>
            <person name="Mori K."/>
        </authorList>
    </citation>
    <scope>NUCLEOTIDE SEQUENCE [LARGE SCALE GENOMIC DNA]</scope>
    <source>
        <strain evidence="2 3">JCM 3307</strain>
    </source>
</reference>
<dbReference type="InterPro" id="IPR036291">
    <property type="entry name" value="NAD(P)-bd_dom_sf"/>
</dbReference>
<dbReference type="PRINTS" id="PR00081">
    <property type="entry name" value="GDHRDH"/>
</dbReference>
<dbReference type="Gene3D" id="3.40.50.720">
    <property type="entry name" value="NAD(P)-binding Rossmann-like Domain"/>
    <property type="match status" value="1"/>
</dbReference>
<name>A0ABV5MDW6_9ACTN</name>
<dbReference type="PANTHER" id="PTHR43157:SF31">
    <property type="entry name" value="PHOSPHATIDYLINOSITOL-GLYCAN BIOSYNTHESIS CLASS F PROTEIN"/>
    <property type="match status" value="1"/>
</dbReference>
<comment type="caution">
    <text evidence="2">The sequence shown here is derived from an EMBL/GenBank/DDBJ whole genome shotgun (WGS) entry which is preliminary data.</text>
</comment>
<evidence type="ECO:0000256" key="1">
    <source>
        <dbReference type="ARBA" id="ARBA00023002"/>
    </source>
</evidence>
<dbReference type="InterPro" id="IPR002347">
    <property type="entry name" value="SDR_fam"/>
</dbReference>
<keyword evidence="1" id="KW-0560">Oxidoreductase</keyword>
<sequence>MTATIPDLRHRTAVVTGATGGMGQVIAAALVDAGARVITVARDPARADMLRARIGADSRHRLDVISGDLSRRADLRTAARIIEDRYEQVHILVNNAGAHFPDHRVSPDGVEMHVALDYLAACGLMTHLDAALRRGRARVVNVASDTLNDTRRIKLAGRPRPPTLDLTHVDDLADLNPRSGFVPFEAYARAKLMTVTAGYALAPSFATDGVTVNAVHPGIVATGIIDDLIPPALRPFGTLIRRTMLTPAEGAAAALRIATDPGLVGVTGRYFDRGSVAATPPISHDPAVQRKLLALTEAHFAR</sequence>
<evidence type="ECO:0000313" key="2">
    <source>
        <dbReference type="EMBL" id="MFB9447046.1"/>
    </source>
</evidence>
<accession>A0ABV5MDW6</accession>